<name>A0A7J3ZL47_9CREN</name>
<keyword evidence="1 3" id="KW-0378">Hydrolase</keyword>
<protein>
    <submittedName>
        <fullName evidence="3">Cysteine hydrolase</fullName>
    </submittedName>
</protein>
<sequence length="205" mass="23466">MLDRRVDVPEIKIESSISLPAKRTALIIVDMQNDFVKPQGRLVVPTAQQTIPHIKALLEKARQKDVLRIFTKDTHYPWDWEFKIWGQHTVKGTWGWEIVDELKPGENEIVIEKTRYDAFYGTWLDDALRLNNIEFTIITGTVANICVLHTAGSAVLRGYKVVVPANAVSALNDFDYMVALRQVSFLYRGIIVEKAENVEFHEGKE</sequence>
<accession>A0A7J3ZL47</accession>
<reference evidence="3" key="1">
    <citation type="journal article" date="2020" name="mSystems">
        <title>Genome- and Community-Level Interaction Insights into Carbon Utilization and Element Cycling Functions of Hydrothermarchaeota in Hydrothermal Sediment.</title>
        <authorList>
            <person name="Zhou Z."/>
            <person name="Liu Y."/>
            <person name="Xu W."/>
            <person name="Pan J."/>
            <person name="Luo Z.H."/>
            <person name="Li M."/>
        </authorList>
    </citation>
    <scope>NUCLEOTIDE SEQUENCE [LARGE SCALE GENOMIC DNA]</scope>
    <source>
        <strain evidence="3">SpSt-1116</strain>
    </source>
</reference>
<feature type="domain" description="Isochorismatase-like" evidence="2">
    <location>
        <begin position="24"/>
        <end position="184"/>
    </location>
</feature>
<dbReference type="Pfam" id="PF00857">
    <property type="entry name" value="Isochorismatase"/>
    <property type="match status" value="1"/>
</dbReference>
<dbReference type="SUPFAM" id="SSF52499">
    <property type="entry name" value="Isochorismatase-like hydrolases"/>
    <property type="match status" value="1"/>
</dbReference>
<dbReference type="PANTHER" id="PTHR43540">
    <property type="entry name" value="PEROXYUREIDOACRYLATE/UREIDOACRYLATE AMIDOHYDROLASE-RELATED"/>
    <property type="match status" value="1"/>
</dbReference>
<dbReference type="InterPro" id="IPR000868">
    <property type="entry name" value="Isochorismatase-like_dom"/>
</dbReference>
<evidence type="ECO:0000256" key="1">
    <source>
        <dbReference type="ARBA" id="ARBA00022801"/>
    </source>
</evidence>
<dbReference type="InterPro" id="IPR050272">
    <property type="entry name" value="Isochorismatase-like_hydrls"/>
</dbReference>
<dbReference type="EMBL" id="DRZC01000075">
    <property type="protein sequence ID" value="HHQ80815.1"/>
    <property type="molecule type" value="Genomic_DNA"/>
</dbReference>
<comment type="caution">
    <text evidence="3">The sequence shown here is derived from an EMBL/GenBank/DDBJ whole genome shotgun (WGS) entry which is preliminary data.</text>
</comment>
<proteinExistence type="predicted"/>
<dbReference type="PANTHER" id="PTHR43540:SF6">
    <property type="entry name" value="ISOCHORISMATASE-LIKE DOMAIN-CONTAINING PROTEIN"/>
    <property type="match status" value="1"/>
</dbReference>
<dbReference type="CDD" id="cd00431">
    <property type="entry name" value="cysteine_hydrolases"/>
    <property type="match status" value="1"/>
</dbReference>
<dbReference type="AlphaFoldDB" id="A0A7J3ZL47"/>
<evidence type="ECO:0000313" key="3">
    <source>
        <dbReference type="EMBL" id="HHQ80815.1"/>
    </source>
</evidence>
<evidence type="ECO:0000259" key="2">
    <source>
        <dbReference type="Pfam" id="PF00857"/>
    </source>
</evidence>
<gene>
    <name evidence="3" type="ORF">ENM78_05145</name>
</gene>
<dbReference type="GO" id="GO:0016787">
    <property type="term" value="F:hydrolase activity"/>
    <property type="evidence" value="ECO:0007669"/>
    <property type="project" value="UniProtKB-KW"/>
</dbReference>
<dbReference type="InterPro" id="IPR036380">
    <property type="entry name" value="Isochorismatase-like_sf"/>
</dbReference>
<organism evidence="3">
    <name type="scientific">Fervidicoccus fontis</name>
    <dbReference type="NCBI Taxonomy" id="683846"/>
    <lineage>
        <taxon>Archaea</taxon>
        <taxon>Thermoproteota</taxon>
        <taxon>Thermoprotei</taxon>
        <taxon>Fervidicoccales</taxon>
        <taxon>Fervidicoccaceae</taxon>
        <taxon>Fervidicoccus</taxon>
    </lineage>
</organism>
<dbReference type="Gene3D" id="3.40.50.850">
    <property type="entry name" value="Isochorismatase-like"/>
    <property type="match status" value="1"/>
</dbReference>